<comment type="caution">
    <text evidence="1">The sequence shown here is derived from an EMBL/GenBank/DDBJ whole genome shotgun (WGS) entry which is preliminary data.</text>
</comment>
<dbReference type="Proteomes" id="UP001454036">
    <property type="component" value="Unassembled WGS sequence"/>
</dbReference>
<name>A0AAV3QRY2_LITER</name>
<protein>
    <recommendedName>
        <fullName evidence="3">Plastid division protein PDV1</fullName>
    </recommendedName>
</protein>
<evidence type="ECO:0000313" key="2">
    <source>
        <dbReference type="Proteomes" id="UP001454036"/>
    </source>
</evidence>
<dbReference type="PANTHER" id="PTHR33600:SF4">
    <property type="entry name" value="PLASTID DIVISION PROTEIN PDV1"/>
    <property type="match status" value="1"/>
</dbReference>
<dbReference type="GO" id="GO:0010020">
    <property type="term" value="P:chloroplast fission"/>
    <property type="evidence" value="ECO:0007669"/>
    <property type="project" value="InterPro"/>
</dbReference>
<organism evidence="1 2">
    <name type="scientific">Lithospermum erythrorhizon</name>
    <name type="common">Purple gromwell</name>
    <name type="synonym">Lithospermum officinale var. erythrorhizon</name>
    <dbReference type="NCBI Taxonomy" id="34254"/>
    <lineage>
        <taxon>Eukaryota</taxon>
        <taxon>Viridiplantae</taxon>
        <taxon>Streptophyta</taxon>
        <taxon>Embryophyta</taxon>
        <taxon>Tracheophyta</taxon>
        <taxon>Spermatophyta</taxon>
        <taxon>Magnoliopsida</taxon>
        <taxon>eudicotyledons</taxon>
        <taxon>Gunneridae</taxon>
        <taxon>Pentapetalae</taxon>
        <taxon>asterids</taxon>
        <taxon>lamiids</taxon>
        <taxon>Boraginales</taxon>
        <taxon>Boraginaceae</taxon>
        <taxon>Boraginoideae</taxon>
        <taxon>Lithospermeae</taxon>
        <taxon>Lithospermum</taxon>
    </lineage>
</organism>
<gene>
    <name evidence="1" type="ORF">LIER_40188</name>
</gene>
<evidence type="ECO:0000313" key="1">
    <source>
        <dbReference type="EMBL" id="GAA0166418.1"/>
    </source>
</evidence>
<proteinExistence type="predicted"/>
<keyword evidence="2" id="KW-1185">Reference proteome</keyword>
<reference evidence="1 2" key="1">
    <citation type="submission" date="2024-01" db="EMBL/GenBank/DDBJ databases">
        <title>The complete chloroplast genome sequence of Lithospermum erythrorhizon: insights into the phylogenetic relationship among Boraginaceae species and the maternal lineages of purple gromwells.</title>
        <authorList>
            <person name="Okada T."/>
            <person name="Watanabe K."/>
        </authorList>
    </citation>
    <scope>NUCLEOTIDE SEQUENCE [LARGE SCALE GENOMIC DNA]</scope>
</reference>
<dbReference type="InterPro" id="IPR038939">
    <property type="entry name" value="PDV1/PDV2"/>
</dbReference>
<dbReference type="EMBL" id="BAABME010022705">
    <property type="protein sequence ID" value="GAA0166418.1"/>
    <property type="molecule type" value="Genomic_DNA"/>
</dbReference>
<dbReference type="PANTHER" id="PTHR33600">
    <property type="entry name" value="PLASTID DIVISION PROTEIN PDV2"/>
    <property type="match status" value="1"/>
</dbReference>
<sequence>MIITMEIEEIEAVLERVWELHDKLSDAIHSVSRAHFLTARKAQTKKGVADVEEAKSLHSIRTALEHLEDQLDFFHTVQTQQRAERDVAIARLEQSRLVLAMRLAEHHGKKHNVIKEAKAFVGDVREVSRFISPENLYGPSGESTDNLVPNQGKRFNVFNLLWSKIDFIKRVLKLDQMGGLIGNAALVALSMLLLMQQAGLKGKNSLKQLPMQGDFLKRNQTVSPSEGSSPSGSSMQLDVLLARG</sequence>
<evidence type="ECO:0008006" key="3">
    <source>
        <dbReference type="Google" id="ProtNLM"/>
    </source>
</evidence>
<dbReference type="AlphaFoldDB" id="A0AAV3QRY2"/>
<accession>A0AAV3QRY2</accession>